<accession>A0A8H2VX29</accession>
<dbReference type="GO" id="GO:0043527">
    <property type="term" value="C:tRNA methyltransferase complex"/>
    <property type="evidence" value="ECO:0007669"/>
    <property type="project" value="TreeGrafter"/>
</dbReference>
<evidence type="ECO:0000256" key="6">
    <source>
        <dbReference type="HAMAP-Rule" id="MF_03056"/>
    </source>
</evidence>
<comment type="subcellular location">
    <subcellularLocation>
        <location evidence="1 6">Nucleus</location>
    </subcellularLocation>
</comment>
<dbReference type="InterPro" id="IPR036322">
    <property type="entry name" value="WD40_repeat_dom_sf"/>
</dbReference>
<evidence type="ECO:0000256" key="4">
    <source>
        <dbReference type="ARBA" id="ARBA00022737"/>
    </source>
</evidence>
<dbReference type="InterPro" id="IPR015943">
    <property type="entry name" value="WD40/YVTN_repeat-like_dom_sf"/>
</dbReference>
<keyword evidence="4 6" id="KW-0677">Repeat</keyword>
<dbReference type="InterPro" id="IPR001680">
    <property type="entry name" value="WD40_rpt"/>
</dbReference>
<keyword evidence="5 6" id="KW-0539">Nucleus</keyword>
<protein>
    <submittedName>
        <fullName evidence="8">B96dd60d-7982-450a-a452-0b24cfe3586e</fullName>
    </submittedName>
</protein>
<organism evidence="8 9">
    <name type="scientific">Sclerotinia trifoliorum</name>
    <dbReference type="NCBI Taxonomy" id="28548"/>
    <lineage>
        <taxon>Eukaryota</taxon>
        <taxon>Fungi</taxon>
        <taxon>Dikarya</taxon>
        <taxon>Ascomycota</taxon>
        <taxon>Pezizomycotina</taxon>
        <taxon>Leotiomycetes</taxon>
        <taxon>Helotiales</taxon>
        <taxon>Sclerotiniaceae</taxon>
        <taxon>Sclerotinia</taxon>
    </lineage>
</organism>
<sequence length="518" mass="57133">MSKLRSPYQCLKQCGNYLVAARGSSIDTFDVRNGSYLSTWKSPVAESMNRSNTTEQETQTKNEDQNSDTATPEFILDSSTPPAKRRKLSITKGSGEKTVVVQQSKKKTKNSSPKIFEPSPITALTVTRDLQHVIAVTGEDKTIRVLAWDDTANKGLKQISDRTMPKRPCALAITDDCNTIISADKFGDVYSLPLIPSPSVPSANENASIQKHAPKMFQPSANALTVHSARNLKALEAQKKQSNKVSEKTGPDFEHKLLLGHVSMLTDILVATLSDRQYILTADRDEHIRISRGISQAHIIENFCLGHIEYVSRLCIPSTRPEILISGGGDDDLYIWNWLSGSLLSKTNLKSQVEALDTEDQKSAQEAEPKKIAVTGVYHAKDEVTNQDIIIATSEGVPAAFIYILTTSNQLTHTQTLALPGNALSCNFSNPTLSSQFSLIISIDNIHERSSITTLKDANSSVTNPLQFFKYENEKFVSVQQDGFAPQDSKGILDDQQKNNLCGLLYNVGNLRKMEDEE</sequence>
<comment type="similarity">
    <text evidence="6">Belongs to the WD repeat TRM82 family.</text>
</comment>
<comment type="caution">
    <text evidence="8">The sequence shown here is derived from an EMBL/GenBank/DDBJ whole genome shotgun (WGS) entry which is preliminary data.</text>
</comment>
<dbReference type="AlphaFoldDB" id="A0A8H2VX29"/>
<keyword evidence="9" id="KW-1185">Reference proteome</keyword>
<evidence type="ECO:0000313" key="8">
    <source>
        <dbReference type="EMBL" id="CAD6445719.1"/>
    </source>
</evidence>
<keyword evidence="2 6" id="KW-0853">WD repeat</keyword>
<evidence type="ECO:0000256" key="3">
    <source>
        <dbReference type="ARBA" id="ARBA00022694"/>
    </source>
</evidence>
<dbReference type="GO" id="GO:0106004">
    <property type="term" value="P:tRNA (guanine-N7)-methylation"/>
    <property type="evidence" value="ECO:0007669"/>
    <property type="project" value="UniProtKB-UniRule"/>
</dbReference>
<dbReference type="EMBL" id="CAJHIA010000017">
    <property type="protein sequence ID" value="CAD6445719.1"/>
    <property type="molecule type" value="Genomic_DNA"/>
</dbReference>
<evidence type="ECO:0000256" key="5">
    <source>
        <dbReference type="ARBA" id="ARBA00023242"/>
    </source>
</evidence>
<proteinExistence type="inferred from homology"/>
<evidence type="ECO:0000313" key="9">
    <source>
        <dbReference type="Proteomes" id="UP000624404"/>
    </source>
</evidence>
<dbReference type="PANTHER" id="PTHR16288:SF0">
    <property type="entry name" value="TRNA (GUANINE-N(7)-)-METHYLTRANSFERASE NON-CATALYTIC SUBUNIT WDR4"/>
    <property type="match status" value="1"/>
</dbReference>
<dbReference type="PANTHER" id="PTHR16288">
    <property type="entry name" value="WD40 REPEAT PROTEIN 4"/>
    <property type="match status" value="1"/>
</dbReference>
<dbReference type="OrthoDB" id="339900at2759"/>
<dbReference type="GO" id="GO:0005634">
    <property type="term" value="C:nucleus"/>
    <property type="evidence" value="ECO:0007669"/>
    <property type="project" value="UniProtKB-SubCell"/>
</dbReference>
<evidence type="ECO:0000256" key="7">
    <source>
        <dbReference type="SAM" id="MobiDB-lite"/>
    </source>
</evidence>
<comment type="function">
    <text evidence="6">Required for the formation of N(7)-methylguanine at position 46 (m7G46) in tRNA. In the complex, it is required to stabilize and induce conformational changes of the catalytic subunit.</text>
</comment>
<reference evidence="8" key="1">
    <citation type="submission" date="2020-10" db="EMBL/GenBank/DDBJ databases">
        <authorList>
            <person name="Kusch S."/>
        </authorList>
    </citation>
    <scope>NUCLEOTIDE SEQUENCE</scope>
    <source>
        <strain evidence="8">SwB9</strain>
    </source>
</reference>
<feature type="region of interest" description="Disordered" evidence="7">
    <location>
        <begin position="44"/>
        <end position="115"/>
    </location>
</feature>
<evidence type="ECO:0000256" key="2">
    <source>
        <dbReference type="ARBA" id="ARBA00022574"/>
    </source>
</evidence>
<comment type="pathway">
    <text evidence="6">tRNA modification; N(7)-methylguanine-tRNA biosynthesis.</text>
</comment>
<dbReference type="Gene3D" id="2.130.10.10">
    <property type="entry name" value="YVTN repeat-like/Quinoprotein amine dehydrogenase"/>
    <property type="match status" value="2"/>
</dbReference>
<dbReference type="SMART" id="SM00320">
    <property type="entry name" value="WD40"/>
    <property type="match status" value="3"/>
</dbReference>
<dbReference type="UniPathway" id="UPA00989"/>
<dbReference type="GO" id="GO:0005829">
    <property type="term" value="C:cytosol"/>
    <property type="evidence" value="ECO:0007669"/>
    <property type="project" value="TreeGrafter"/>
</dbReference>
<keyword evidence="3 6" id="KW-0819">tRNA processing</keyword>
<name>A0A8H2VX29_9HELO</name>
<dbReference type="SUPFAM" id="SSF50978">
    <property type="entry name" value="WD40 repeat-like"/>
    <property type="match status" value="1"/>
</dbReference>
<dbReference type="Proteomes" id="UP000624404">
    <property type="component" value="Unassembled WGS sequence"/>
</dbReference>
<dbReference type="HAMAP" id="MF_03056">
    <property type="entry name" value="TRM82"/>
    <property type="match status" value="1"/>
</dbReference>
<evidence type="ECO:0000256" key="1">
    <source>
        <dbReference type="ARBA" id="ARBA00004123"/>
    </source>
</evidence>
<dbReference type="InterPro" id="IPR028884">
    <property type="entry name" value="Trm82"/>
</dbReference>
<gene>
    <name evidence="8" type="ORF">SCLTRI_LOCUS5509</name>
</gene>